<gene>
    <name evidence="1" type="ORF">FA15DRAFT_674646</name>
</gene>
<dbReference type="Proteomes" id="UP000307440">
    <property type="component" value="Unassembled WGS sequence"/>
</dbReference>
<name>A0A5C3KGF4_COPMA</name>
<dbReference type="GO" id="GO:0016020">
    <property type="term" value="C:membrane"/>
    <property type="evidence" value="ECO:0007669"/>
    <property type="project" value="InterPro"/>
</dbReference>
<protein>
    <submittedName>
        <fullName evidence="1">Pheromone Phb2.2 B1</fullName>
    </submittedName>
</protein>
<dbReference type="Pfam" id="PF08015">
    <property type="entry name" value="Pheromone"/>
    <property type="match status" value="1"/>
</dbReference>
<evidence type="ECO:0000313" key="2">
    <source>
        <dbReference type="Proteomes" id="UP000307440"/>
    </source>
</evidence>
<dbReference type="InterPro" id="IPR012597">
    <property type="entry name" value="Pheromone"/>
</dbReference>
<organism evidence="1 2">
    <name type="scientific">Coprinopsis marcescibilis</name>
    <name type="common">Agaric fungus</name>
    <name type="synonym">Psathyrella marcescibilis</name>
    <dbReference type="NCBI Taxonomy" id="230819"/>
    <lineage>
        <taxon>Eukaryota</taxon>
        <taxon>Fungi</taxon>
        <taxon>Dikarya</taxon>
        <taxon>Basidiomycota</taxon>
        <taxon>Agaricomycotina</taxon>
        <taxon>Agaricomycetes</taxon>
        <taxon>Agaricomycetidae</taxon>
        <taxon>Agaricales</taxon>
        <taxon>Agaricineae</taxon>
        <taxon>Psathyrellaceae</taxon>
        <taxon>Coprinopsis</taxon>
    </lineage>
</organism>
<sequence>MDTFTSFEGLSLDIPHFEVAEDWSTSPDSDQLPVDQERMGAYDTYGAICVIS</sequence>
<keyword evidence="2" id="KW-1185">Reference proteome</keyword>
<accession>A0A5C3KGF4</accession>
<proteinExistence type="predicted"/>
<reference evidence="1 2" key="1">
    <citation type="journal article" date="2019" name="Nat. Ecol. Evol.">
        <title>Megaphylogeny resolves global patterns of mushroom evolution.</title>
        <authorList>
            <person name="Varga T."/>
            <person name="Krizsan K."/>
            <person name="Foldi C."/>
            <person name="Dima B."/>
            <person name="Sanchez-Garcia M."/>
            <person name="Sanchez-Ramirez S."/>
            <person name="Szollosi G.J."/>
            <person name="Szarkandi J.G."/>
            <person name="Papp V."/>
            <person name="Albert L."/>
            <person name="Andreopoulos W."/>
            <person name="Angelini C."/>
            <person name="Antonin V."/>
            <person name="Barry K.W."/>
            <person name="Bougher N.L."/>
            <person name="Buchanan P."/>
            <person name="Buyck B."/>
            <person name="Bense V."/>
            <person name="Catcheside P."/>
            <person name="Chovatia M."/>
            <person name="Cooper J."/>
            <person name="Damon W."/>
            <person name="Desjardin D."/>
            <person name="Finy P."/>
            <person name="Geml J."/>
            <person name="Haridas S."/>
            <person name="Hughes K."/>
            <person name="Justo A."/>
            <person name="Karasinski D."/>
            <person name="Kautmanova I."/>
            <person name="Kiss B."/>
            <person name="Kocsube S."/>
            <person name="Kotiranta H."/>
            <person name="LaButti K.M."/>
            <person name="Lechner B.E."/>
            <person name="Liimatainen K."/>
            <person name="Lipzen A."/>
            <person name="Lukacs Z."/>
            <person name="Mihaltcheva S."/>
            <person name="Morgado L.N."/>
            <person name="Niskanen T."/>
            <person name="Noordeloos M.E."/>
            <person name="Ohm R.A."/>
            <person name="Ortiz-Santana B."/>
            <person name="Ovrebo C."/>
            <person name="Racz N."/>
            <person name="Riley R."/>
            <person name="Savchenko A."/>
            <person name="Shiryaev A."/>
            <person name="Soop K."/>
            <person name="Spirin V."/>
            <person name="Szebenyi C."/>
            <person name="Tomsovsky M."/>
            <person name="Tulloss R.E."/>
            <person name="Uehling J."/>
            <person name="Grigoriev I.V."/>
            <person name="Vagvolgyi C."/>
            <person name="Papp T."/>
            <person name="Martin F.M."/>
            <person name="Miettinen O."/>
            <person name="Hibbett D.S."/>
            <person name="Nagy L.G."/>
        </authorList>
    </citation>
    <scope>NUCLEOTIDE SEQUENCE [LARGE SCALE GENOMIC DNA]</scope>
    <source>
        <strain evidence="1 2">CBS 121175</strain>
    </source>
</reference>
<evidence type="ECO:0000313" key="1">
    <source>
        <dbReference type="EMBL" id="TFK19181.1"/>
    </source>
</evidence>
<dbReference type="EMBL" id="ML210355">
    <property type="protein sequence ID" value="TFK19181.1"/>
    <property type="molecule type" value="Genomic_DNA"/>
</dbReference>
<dbReference type="AlphaFoldDB" id="A0A5C3KGF4"/>
<dbReference type="GO" id="GO:0000772">
    <property type="term" value="F:mating pheromone activity"/>
    <property type="evidence" value="ECO:0007669"/>
    <property type="project" value="InterPro"/>
</dbReference>